<dbReference type="InterPro" id="IPR036397">
    <property type="entry name" value="RNaseH_sf"/>
</dbReference>
<dbReference type="SUPFAM" id="SSF53098">
    <property type="entry name" value="Ribonuclease H-like"/>
    <property type="match status" value="1"/>
</dbReference>
<evidence type="ECO:0000313" key="4">
    <source>
        <dbReference type="Proteomes" id="UP000195139"/>
    </source>
</evidence>
<dbReference type="InterPro" id="IPR025246">
    <property type="entry name" value="IS30-like_HTH"/>
</dbReference>
<dbReference type="InterPro" id="IPR036388">
    <property type="entry name" value="WH-like_DNA-bd_sf"/>
</dbReference>
<gene>
    <name evidence="2" type="ORF">A5880_000635</name>
    <name evidence="3" type="ORF">A5880_002912</name>
</gene>
<dbReference type="GO" id="GO:0032196">
    <property type="term" value="P:transposition"/>
    <property type="evidence" value="ECO:0007669"/>
    <property type="project" value="TreeGrafter"/>
</dbReference>
<dbReference type="STRING" id="1834181.A5880_002912"/>
<reference evidence="2 4" key="2">
    <citation type="submission" date="2018-07" db="EMBL/GenBank/DDBJ databases">
        <title>The Genome Sequence of Enterococcus sp. DIV0659b.</title>
        <authorList>
            <consortium name="The Broad Institute Genomics Platform"/>
            <consortium name="The Broad Institute Genomic Center for Infectious Diseases"/>
            <person name="Earl A."/>
            <person name="Manson A."/>
            <person name="Schwartman J."/>
            <person name="Gilmore M."/>
            <person name="Abouelleil A."/>
            <person name="Cao P."/>
            <person name="Chapman S."/>
            <person name="Cusick C."/>
            <person name="Shea T."/>
            <person name="Young S."/>
            <person name="Neafsey D."/>
            <person name="Nusbaum C."/>
            <person name="Birren B."/>
        </authorList>
    </citation>
    <scope>NUCLEOTIDE SEQUENCE [LARGE SCALE GENOMIC DNA]</scope>
    <source>
        <strain evidence="2 4">4G2_DIV0659</strain>
    </source>
</reference>
<dbReference type="GO" id="GO:0003676">
    <property type="term" value="F:nucleic acid binding"/>
    <property type="evidence" value="ECO:0007669"/>
    <property type="project" value="InterPro"/>
</dbReference>
<dbReference type="EMBL" id="NGLE02000001">
    <property type="protein sequence ID" value="MEI5993094.1"/>
    <property type="molecule type" value="Genomic_DNA"/>
</dbReference>
<dbReference type="PANTHER" id="PTHR10948:SF23">
    <property type="entry name" value="TRANSPOSASE INSI FOR INSERTION SEQUENCE ELEMENT IS30A-RELATED"/>
    <property type="match status" value="1"/>
</dbReference>
<dbReference type="AlphaFoldDB" id="A0A242C650"/>
<evidence type="ECO:0000313" key="2">
    <source>
        <dbReference type="EMBL" id="MEI5993094.1"/>
    </source>
</evidence>
<feature type="domain" description="Transposase IS30-like HTH" evidence="1">
    <location>
        <begin position="3"/>
        <end position="46"/>
    </location>
</feature>
<protein>
    <submittedName>
        <fullName evidence="3">Integrase core domain-containing protein</fullName>
    </submittedName>
</protein>
<keyword evidence="4" id="KW-1185">Reference proteome</keyword>
<dbReference type="GO" id="GO:0004803">
    <property type="term" value="F:transposase activity"/>
    <property type="evidence" value="ECO:0007669"/>
    <property type="project" value="TreeGrafter"/>
</dbReference>
<evidence type="ECO:0000313" key="3">
    <source>
        <dbReference type="EMBL" id="OTO05737.1"/>
    </source>
</evidence>
<dbReference type="InterPro" id="IPR051917">
    <property type="entry name" value="Transposase-Integrase"/>
</dbReference>
<comment type="caution">
    <text evidence="3">The sequence shown here is derived from an EMBL/GenBank/DDBJ whole genome shotgun (WGS) entry which is preliminary data.</text>
</comment>
<dbReference type="PANTHER" id="PTHR10948">
    <property type="entry name" value="TRANSPOSASE"/>
    <property type="match status" value="1"/>
</dbReference>
<dbReference type="OrthoDB" id="9776104at2"/>
<accession>A0A242C650</accession>
<dbReference type="InterPro" id="IPR012337">
    <property type="entry name" value="RNaseH-like_sf"/>
</dbReference>
<evidence type="ECO:0000259" key="1">
    <source>
        <dbReference type="Pfam" id="PF13936"/>
    </source>
</evidence>
<dbReference type="Gene3D" id="3.30.420.10">
    <property type="entry name" value="Ribonuclease H-like superfamily/Ribonuclease H"/>
    <property type="match status" value="1"/>
</dbReference>
<dbReference type="GO" id="GO:0005829">
    <property type="term" value="C:cytosol"/>
    <property type="evidence" value="ECO:0007669"/>
    <property type="project" value="TreeGrafter"/>
</dbReference>
<dbReference type="InterPro" id="IPR013324">
    <property type="entry name" value="RNA_pol_sigma_r3/r4-like"/>
</dbReference>
<dbReference type="EMBL" id="NGLE01000004">
    <property type="protein sequence ID" value="OTO05737.1"/>
    <property type="molecule type" value="Genomic_DNA"/>
</dbReference>
<dbReference type="RefSeq" id="WP_086331762.1">
    <property type="nucleotide sequence ID" value="NZ_NGLE02000001.1"/>
</dbReference>
<proteinExistence type="predicted"/>
<dbReference type="Gene3D" id="1.10.10.10">
    <property type="entry name" value="Winged helix-like DNA-binding domain superfamily/Winged helix DNA-binding domain"/>
    <property type="match status" value="1"/>
</dbReference>
<dbReference type="Proteomes" id="UP000195139">
    <property type="component" value="Unassembled WGS sequence"/>
</dbReference>
<dbReference type="Pfam" id="PF13936">
    <property type="entry name" value="HTH_38"/>
    <property type="match status" value="1"/>
</dbReference>
<sequence length="161" mass="19341">MTSYTHLTIREREMIFLYHGFGFTIRRIGRLIKRSPSTVMRELKRNTTKFRAYSHSLAQKSYHKNKQKCGRKRILDQSPYKETIRKLLFEEQWSPWQRGTNENTNGLIWKYLPKRSDMTPVSEKYIESVVSKLNNRPRKCLGWKTPYEIFYDASARLIQIC</sequence>
<reference evidence="3" key="1">
    <citation type="submission" date="2017-05" db="EMBL/GenBank/DDBJ databases">
        <title>The Genome Sequence of Enterococcus sp. 4G2_DIV0659.</title>
        <authorList>
            <consortium name="The Broad Institute Genomics Platform"/>
            <consortium name="The Broad Institute Genomic Center for Infectious Diseases"/>
            <person name="Earl A."/>
            <person name="Manson A."/>
            <person name="Schwartman J."/>
            <person name="Gilmore M."/>
            <person name="Abouelleil A."/>
            <person name="Cao P."/>
            <person name="Chapman S."/>
            <person name="Cusick C."/>
            <person name="Shea T."/>
            <person name="Young S."/>
            <person name="Neafsey D."/>
            <person name="Nusbaum C."/>
            <person name="Birren B."/>
        </authorList>
    </citation>
    <scope>NUCLEOTIDE SEQUENCE [LARGE SCALE GENOMIC DNA]</scope>
    <source>
        <strain evidence="3">4G2_DIV0659</strain>
    </source>
</reference>
<organism evidence="3">
    <name type="scientific">Candidatus Enterococcus mansonii</name>
    <dbReference type="NCBI Taxonomy" id="1834181"/>
    <lineage>
        <taxon>Bacteria</taxon>
        <taxon>Bacillati</taxon>
        <taxon>Bacillota</taxon>
        <taxon>Bacilli</taxon>
        <taxon>Lactobacillales</taxon>
        <taxon>Enterococcaceae</taxon>
        <taxon>Enterococcus</taxon>
    </lineage>
</organism>
<dbReference type="SUPFAM" id="SSF88659">
    <property type="entry name" value="Sigma3 and sigma4 domains of RNA polymerase sigma factors"/>
    <property type="match status" value="1"/>
</dbReference>
<name>A0A242C650_9ENTE</name>